<dbReference type="EMBL" id="JABGBP010000443">
    <property type="protein sequence ID" value="NOL61166.1"/>
    <property type="molecule type" value="Genomic_DNA"/>
</dbReference>
<dbReference type="SUPFAM" id="SSF56042">
    <property type="entry name" value="PurM C-terminal domain-like"/>
    <property type="match status" value="1"/>
</dbReference>
<protein>
    <submittedName>
        <fullName evidence="4">AIR synthase</fullName>
    </submittedName>
</protein>
<evidence type="ECO:0000313" key="6">
    <source>
        <dbReference type="Proteomes" id="UP000192050"/>
    </source>
</evidence>
<dbReference type="InterPro" id="IPR011854">
    <property type="entry name" value="HypE"/>
</dbReference>
<accession>A0A1V0N337</accession>
<dbReference type="Pfam" id="PF02769">
    <property type="entry name" value="AIRS_C"/>
    <property type="match status" value="1"/>
</dbReference>
<dbReference type="PANTHER" id="PTHR30303">
    <property type="entry name" value="HYDROGENASE ISOENZYMES FORMATION PROTEIN HYPE"/>
    <property type="match status" value="1"/>
</dbReference>
<dbReference type="InterPro" id="IPR036676">
    <property type="entry name" value="PurM-like_C_sf"/>
</dbReference>
<reference evidence="4 6" key="1">
    <citation type="submission" date="2011-10" db="EMBL/GenBank/DDBJ databases">
        <title>Metabolic and evolutionary patterns in the extreme acidophile Ferroplasma acidiphilum.</title>
        <authorList>
            <person name="Golyshina O.V."/>
            <person name="Kozyavkin S.A."/>
            <person name="Tatusov R.L."/>
            <person name="Slesarev A.I."/>
            <person name="Golyshin P.N."/>
        </authorList>
    </citation>
    <scope>NUCLEOTIDE SEQUENCE [LARGE SCALE GENOMIC DNA]</scope>
    <source>
        <strain evidence="4">Berkeley</strain>
        <strain evidence="6">Y</strain>
    </source>
</reference>
<dbReference type="SUPFAM" id="SSF55326">
    <property type="entry name" value="PurM N-terminal domain-like"/>
    <property type="match status" value="1"/>
</dbReference>
<feature type="domain" description="PurM-like N-terminal" evidence="2">
    <location>
        <begin position="34"/>
        <end position="134"/>
    </location>
</feature>
<evidence type="ECO:0000313" key="4">
    <source>
        <dbReference type="EMBL" id="ARD84509.1"/>
    </source>
</evidence>
<evidence type="ECO:0000259" key="2">
    <source>
        <dbReference type="Pfam" id="PF00586"/>
    </source>
</evidence>
<evidence type="ECO:0000313" key="5">
    <source>
        <dbReference type="EMBL" id="NOL61166.1"/>
    </source>
</evidence>
<comment type="similarity">
    <text evidence="1">Belongs to the HypE family.</text>
</comment>
<organism evidence="4 6">
    <name type="scientific">Ferroplasma acidiphilum</name>
    <dbReference type="NCBI Taxonomy" id="74969"/>
    <lineage>
        <taxon>Archaea</taxon>
        <taxon>Methanobacteriati</taxon>
        <taxon>Thermoplasmatota</taxon>
        <taxon>Thermoplasmata</taxon>
        <taxon>Thermoplasmatales</taxon>
        <taxon>Ferroplasmaceae</taxon>
        <taxon>Ferroplasma</taxon>
    </lineage>
</organism>
<sequence length="343" mass="37936">MIGKISRKFFEENIINKIGTLRDEVVVPPKNGVDVGIVKIGDKYMAVTTDPLYIDKSFGFKKAAWFAFHILLSDLYTSGIPASYMSIDLNLPSSITDNEFKEIWDVINEECIKYNIEVVTGHTARYNGVEFPMVGGITLMGTGEKFITTENAGVGDRIIMTKSCALETALILSNTFPEYVRNNIGEENYKSIIGKFYTMTCVGEETLAIEYGISERITSMHDATEGGLLNAIYEIGIASGNGLSVDYNKIIIDSDIEKLCNLFNIDPLRSISEGTLLITVKEQYAMEFLTILQSSGIEASLIGEILDNSKGIKILKDGKQEDIRPEDDQLWGAITKGIKDGLK</sequence>
<dbReference type="CDD" id="cd06061">
    <property type="entry name" value="PurM-like1"/>
    <property type="match status" value="1"/>
</dbReference>
<dbReference type="AlphaFoldDB" id="A0A1V0N337"/>
<evidence type="ECO:0000259" key="3">
    <source>
        <dbReference type="Pfam" id="PF02769"/>
    </source>
</evidence>
<gene>
    <name evidence="4" type="ORF">FAD_0598</name>
    <name evidence="5" type="ORF">HLB00_10085</name>
</gene>
<evidence type="ECO:0000256" key="1">
    <source>
        <dbReference type="ARBA" id="ARBA00006243"/>
    </source>
</evidence>
<keyword evidence="6" id="KW-1185">Reference proteome</keyword>
<dbReference type="GO" id="GO:0051604">
    <property type="term" value="P:protein maturation"/>
    <property type="evidence" value="ECO:0007669"/>
    <property type="project" value="TreeGrafter"/>
</dbReference>
<feature type="domain" description="PurM-like C-terminal" evidence="3">
    <location>
        <begin position="154"/>
        <end position="311"/>
    </location>
</feature>
<dbReference type="PANTHER" id="PTHR30303:SF4">
    <property type="entry name" value="HYDROGENASE EXPRESSION_FORMATION PROTEIN HYPE"/>
    <property type="match status" value="1"/>
</dbReference>
<dbReference type="InterPro" id="IPR010918">
    <property type="entry name" value="PurM-like_C_dom"/>
</dbReference>
<dbReference type="InterPro" id="IPR036921">
    <property type="entry name" value="PurM-like_N_sf"/>
</dbReference>
<evidence type="ECO:0000313" key="7">
    <source>
        <dbReference type="Proteomes" id="UP000546917"/>
    </source>
</evidence>
<dbReference type="STRING" id="74969.FAD_0598"/>
<dbReference type="EMBL" id="CP015363">
    <property type="protein sequence ID" value="ARD84509.1"/>
    <property type="molecule type" value="Genomic_DNA"/>
</dbReference>
<name>A0A1V0N337_9ARCH</name>
<dbReference type="Pfam" id="PF00586">
    <property type="entry name" value="AIRS"/>
    <property type="match status" value="1"/>
</dbReference>
<dbReference type="PIRSF" id="PIRSF005644">
    <property type="entry name" value="Hdrgns_mtr_HypE"/>
    <property type="match status" value="1"/>
</dbReference>
<dbReference type="OrthoDB" id="31494at2157"/>
<dbReference type="KEGG" id="fai:FAD_0598"/>
<dbReference type="RefSeq" id="WP_009887655.1">
    <property type="nucleotide sequence ID" value="NZ_CP015363.1"/>
</dbReference>
<dbReference type="InterPro" id="IPR016188">
    <property type="entry name" value="PurM-like_N"/>
</dbReference>
<dbReference type="Gene3D" id="3.90.650.10">
    <property type="entry name" value="PurM-like C-terminal domain"/>
    <property type="match status" value="1"/>
</dbReference>
<dbReference type="Proteomes" id="UP000192050">
    <property type="component" value="Chromosome"/>
</dbReference>
<dbReference type="Proteomes" id="UP000546917">
    <property type="component" value="Unassembled WGS sequence"/>
</dbReference>
<proteinExistence type="inferred from homology"/>
<reference evidence="5 7" key="2">
    <citation type="submission" date="2020-05" db="EMBL/GenBank/DDBJ databases">
        <authorList>
            <person name="Zhang R."/>
        </authorList>
    </citation>
    <scope>NUCLEOTIDE SEQUENCE [LARGE SCALE GENOMIC DNA]</scope>
    <source>
        <strain evidence="5 7">DSM 28986</strain>
    </source>
</reference>
<dbReference type="Gene3D" id="3.30.1330.10">
    <property type="entry name" value="PurM-like, N-terminal domain"/>
    <property type="match status" value="1"/>
</dbReference>
<dbReference type="GeneID" id="16025805"/>